<comment type="caution">
    <text evidence="1">The sequence shown here is derived from an EMBL/GenBank/DDBJ whole genome shotgun (WGS) entry which is preliminary data.</text>
</comment>
<reference evidence="1 2" key="1">
    <citation type="journal article" date="2013" name="Mar. Genomics">
        <title>Expression of sulfatases in Rhodopirellula baltica and the diversity of sulfatases in the genus Rhodopirellula.</title>
        <authorList>
            <person name="Wegner C.E."/>
            <person name="Richter-Heitmann T."/>
            <person name="Klindworth A."/>
            <person name="Klockow C."/>
            <person name="Richter M."/>
            <person name="Achstetter T."/>
            <person name="Glockner F.O."/>
            <person name="Harder J."/>
        </authorList>
    </citation>
    <scope>NUCLEOTIDE SEQUENCE [LARGE SCALE GENOMIC DNA]</scope>
    <source>
        <strain evidence="1 2">SH28</strain>
    </source>
</reference>
<dbReference type="AlphaFoldDB" id="K5DL06"/>
<organism evidence="1 2">
    <name type="scientific">Rhodopirellula baltica SH28</name>
    <dbReference type="NCBI Taxonomy" id="993517"/>
    <lineage>
        <taxon>Bacteria</taxon>
        <taxon>Pseudomonadati</taxon>
        <taxon>Planctomycetota</taxon>
        <taxon>Planctomycetia</taxon>
        <taxon>Pirellulales</taxon>
        <taxon>Pirellulaceae</taxon>
        <taxon>Rhodopirellula</taxon>
    </lineage>
</organism>
<gene>
    <name evidence="1" type="ORF">RBSH_01458</name>
</gene>
<proteinExistence type="predicted"/>
<evidence type="ECO:0000313" key="2">
    <source>
        <dbReference type="Proteomes" id="UP000007993"/>
    </source>
</evidence>
<dbReference type="PATRIC" id="fig|993517.3.peg.1591"/>
<evidence type="ECO:0000313" key="1">
    <source>
        <dbReference type="EMBL" id="EKK03148.1"/>
    </source>
</evidence>
<dbReference type="Proteomes" id="UP000007993">
    <property type="component" value="Unassembled WGS sequence"/>
</dbReference>
<name>K5DL06_RHOBT</name>
<accession>K5DL06</accession>
<sequence length="42" mass="5016">MGNVDGQMMSWQRLHWATIHRAWFNRSRLDVIPARRNDYGDG</sequence>
<dbReference type="EMBL" id="AMCW01000034">
    <property type="protein sequence ID" value="EKK03148.1"/>
    <property type="molecule type" value="Genomic_DNA"/>
</dbReference>
<protein>
    <submittedName>
        <fullName evidence="1">Uncharacterized protein</fullName>
    </submittedName>
</protein>